<accession>A0ABW9GAA5</accession>
<reference evidence="1 2" key="1">
    <citation type="journal article" date="2013" name="Int. J. Syst. Evol. Microbiol.">
        <title>Celerinatantimonas yamalensis sp. nov., a cold-adapted diazotrophic bacterium from a cold permafrost brine.</title>
        <authorList>
            <person name="Shcherbakova V."/>
            <person name="Chuvilskaya N."/>
            <person name="Rivkina E."/>
            <person name="Demidov N."/>
            <person name="Uchaeva V."/>
            <person name="Suetin S."/>
            <person name="Suzina N."/>
            <person name="Gilichinsky D."/>
        </authorList>
    </citation>
    <scope>NUCLEOTIDE SEQUENCE [LARGE SCALE GENOMIC DNA]</scope>
    <source>
        <strain evidence="1 2">C7</strain>
    </source>
</reference>
<keyword evidence="2" id="KW-1185">Reference proteome</keyword>
<protein>
    <submittedName>
        <fullName evidence="1">Prepilin-type N-terminal cleavage/methylation domain-containing protein</fullName>
    </submittedName>
</protein>
<dbReference type="Proteomes" id="UP001629953">
    <property type="component" value="Unassembled WGS sequence"/>
</dbReference>
<dbReference type="RefSeq" id="WP_408624797.1">
    <property type="nucleotide sequence ID" value="NZ_JBEQCT010000009.1"/>
</dbReference>
<dbReference type="NCBIfam" id="TIGR02532">
    <property type="entry name" value="IV_pilin_GFxxxE"/>
    <property type="match status" value="1"/>
</dbReference>
<gene>
    <name evidence="1" type="ORF">ABUE30_15780</name>
</gene>
<evidence type="ECO:0000313" key="1">
    <source>
        <dbReference type="EMBL" id="MFM2486492.1"/>
    </source>
</evidence>
<evidence type="ECO:0000313" key="2">
    <source>
        <dbReference type="Proteomes" id="UP001629953"/>
    </source>
</evidence>
<dbReference type="InterPro" id="IPR012902">
    <property type="entry name" value="N_methyl_site"/>
</dbReference>
<comment type="caution">
    <text evidence="1">The sequence shown here is derived from an EMBL/GenBank/DDBJ whole genome shotgun (WGS) entry which is preliminary data.</text>
</comment>
<proteinExistence type="predicted"/>
<organism evidence="1 2">
    <name type="scientific">Celerinatantimonas yamalensis</name>
    <dbReference type="NCBI Taxonomy" id="559956"/>
    <lineage>
        <taxon>Bacteria</taxon>
        <taxon>Pseudomonadati</taxon>
        <taxon>Pseudomonadota</taxon>
        <taxon>Gammaproteobacteria</taxon>
        <taxon>Celerinatantimonadaceae</taxon>
        <taxon>Celerinatantimonas</taxon>
    </lineage>
</organism>
<dbReference type="Pfam" id="PF07963">
    <property type="entry name" value="N_methyl"/>
    <property type="match status" value="1"/>
</dbReference>
<sequence>MKQHGFSLIEVLVASLLLGLSLVGQFGAEQRSIALERDANAHYQAMVLVQAVLALAQADRRIWLKQSPWNWQFNSQSTQQLGTVAMIDDDLSSIAELVAEQHQNGWQALSSLMINVSLSAAQRLLVVVRWQSFTCTSADEVCPQRQIRRQTLLLP</sequence>
<dbReference type="EMBL" id="JBEQCT010000009">
    <property type="protein sequence ID" value="MFM2486492.1"/>
    <property type="molecule type" value="Genomic_DNA"/>
</dbReference>
<name>A0ABW9GAA5_9GAMM</name>